<name>A0ABY5VG68_9FIRM</name>
<evidence type="ECO:0000313" key="1">
    <source>
        <dbReference type="EMBL" id="UWP59276.1"/>
    </source>
</evidence>
<dbReference type="RefSeq" id="WP_028529842.1">
    <property type="nucleotide sequence ID" value="NZ_CABLBR010000035.1"/>
</dbReference>
<dbReference type="EMBL" id="CP102290">
    <property type="protein sequence ID" value="UWP59276.1"/>
    <property type="molecule type" value="Genomic_DNA"/>
</dbReference>
<protein>
    <submittedName>
        <fullName evidence="1">Uncharacterized protein</fullName>
    </submittedName>
</protein>
<reference evidence="1" key="1">
    <citation type="journal article" date="2022" name="Cell">
        <title>Design, construction, and in vivo augmentation of a complex gut microbiome.</title>
        <authorList>
            <person name="Cheng A.G."/>
            <person name="Ho P.Y."/>
            <person name="Aranda-Diaz A."/>
            <person name="Jain S."/>
            <person name="Yu F.B."/>
            <person name="Meng X."/>
            <person name="Wang M."/>
            <person name="Iakiviak M."/>
            <person name="Nagashima K."/>
            <person name="Zhao A."/>
            <person name="Murugkar P."/>
            <person name="Patil A."/>
            <person name="Atabakhsh K."/>
            <person name="Weakley A."/>
            <person name="Yan J."/>
            <person name="Brumbaugh A.R."/>
            <person name="Higginbottom S."/>
            <person name="Dimas A."/>
            <person name="Shiver A.L."/>
            <person name="Deutschbauer A."/>
            <person name="Neff N."/>
            <person name="Sonnenburg J.L."/>
            <person name="Huang K.C."/>
            <person name="Fischbach M.A."/>
        </authorList>
    </citation>
    <scope>NUCLEOTIDE SEQUENCE</scope>
    <source>
        <strain evidence="1">DSM 19829</strain>
    </source>
</reference>
<gene>
    <name evidence="1" type="ORF">NQ502_18240</name>
</gene>
<keyword evidence="2" id="KW-1185">Reference proteome</keyword>
<evidence type="ECO:0000313" key="2">
    <source>
        <dbReference type="Proteomes" id="UP001060164"/>
    </source>
</evidence>
<accession>A0ABY5VG68</accession>
<proteinExistence type="predicted"/>
<sequence>MYSTNSVKEAMLSGISCKKKVYGYVCMNEQENRENEMPFRKRLERQIMLKMIKRLEWQRLITPGEMLRLNSQIRKDC</sequence>
<dbReference type="Proteomes" id="UP001060164">
    <property type="component" value="Chromosome"/>
</dbReference>
<organism evidence="1 2">
    <name type="scientific">Ruminococcus gauvreauii</name>
    <dbReference type="NCBI Taxonomy" id="438033"/>
    <lineage>
        <taxon>Bacteria</taxon>
        <taxon>Bacillati</taxon>
        <taxon>Bacillota</taxon>
        <taxon>Clostridia</taxon>
        <taxon>Eubacteriales</taxon>
        <taxon>Oscillospiraceae</taxon>
        <taxon>Ruminococcus</taxon>
    </lineage>
</organism>